<name>A0AAD9ZJ72_9LECA</name>
<proteinExistence type="predicted"/>
<evidence type="ECO:0000313" key="1">
    <source>
        <dbReference type="EMBL" id="KAK3179048.1"/>
    </source>
</evidence>
<dbReference type="AlphaFoldDB" id="A0AAD9ZJ72"/>
<sequence length="809" mass="90527">MALQVNTGYGSIVALGISLNDVATLASLSRRFGSWMTAASGDEDFLKMLDQDEMDILRRRGLLDVARFNKQWGSQMRLLTNSNPTVVEGQIAEKALGKLGRFTATMVCVVAALDTFASSNVVNKILRKVLLELLRTTDYGADVLASQYSHRLNSWRSSAILRGLSGESRQIRRDLLQRNLVVDGLMPADDALHVATFLVWLLAESSEMYMTPSSDIAGIALCLSRLGMDTLAVEGFGVTCLPTSCQLIYTRDSVTTLEYRGPSMDLELLRRVPCTTVSLQCPEESLTNFPIDAETANRCRAAWREGSQSAGYITCRPLIPAKGLIHHDDLKYVFYDSGNRPGRVRTEIHQLASGHAFVVNRELCSRLEQVFQHESSATLEWLLEQTTESIAPDAEESILSRSKSQVWNFDMQDHTRINAFTVFQAFILGYFYSIFLKLVDTSTLLVQTVEGAWGYRSPVFLCAIRTIWLSSSFAQEPGIRVLRREGVISILSSLLLGKQKEITRIKSSSFKQSNWCLGIVGKKTLLTRSLLKPCRTIQEIGSFVILDVDVSGIPTDIEGLVRPGVATRPYIEEIQQQQDSTLKPTWDINSAGSSEEMANVEDATFHIEVDWEGNPETMLLCVRFNGRRIETINPANADLTFLQFLQPPMANEVEMGPDSPHLKDWDSIKWTIPALLNNDPFPKQYPLPDHPRKVLLSLPGRPRLRYFAAEKYVSRNHHVRIATDSIGQAFQQCWDSAKGSRCSVLVVVNGSEGNCRPTADDWVSEDIARKANRLQTLHAKQNRMDGQALDENDKVFTLGRGRPETYLFV</sequence>
<accession>A0AAD9ZJ72</accession>
<reference evidence="1" key="1">
    <citation type="submission" date="2022-11" db="EMBL/GenBank/DDBJ databases">
        <title>Chromosomal genome sequence assembly and mating type (MAT) locus characterization of the leprose asexual lichenized fungus Lepraria neglecta (Nyl.) Erichsen.</title>
        <authorList>
            <person name="Allen J.L."/>
            <person name="Pfeffer B."/>
        </authorList>
    </citation>
    <scope>NUCLEOTIDE SEQUENCE</scope>
    <source>
        <strain evidence="1">Allen 5258</strain>
    </source>
</reference>
<organism evidence="1 2">
    <name type="scientific">Lepraria neglecta</name>
    <dbReference type="NCBI Taxonomy" id="209136"/>
    <lineage>
        <taxon>Eukaryota</taxon>
        <taxon>Fungi</taxon>
        <taxon>Dikarya</taxon>
        <taxon>Ascomycota</taxon>
        <taxon>Pezizomycotina</taxon>
        <taxon>Lecanoromycetes</taxon>
        <taxon>OSLEUM clade</taxon>
        <taxon>Lecanoromycetidae</taxon>
        <taxon>Lecanorales</taxon>
        <taxon>Lecanorineae</taxon>
        <taxon>Stereocaulaceae</taxon>
        <taxon>Lepraria</taxon>
    </lineage>
</organism>
<gene>
    <name evidence="1" type="ORF">OEA41_001187</name>
</gene>
<dbReference type="EMBL" id="JASNWA010000003">
    <property type="protein sequence ID" value="KAK3179048.1"/>
    <property type="molecule type" value="Genomic_DNA"/>
</dbReference>
<dbReference type="Proteomes" id="UP001276659">
    <property type="component" value="Unassembled WGS sequence"/>
</dbReference>
<keyword evidence="2" id="KW-1185">Reference proteome</keyword>
<protein>
    <submittedName>
        <fullName evidence="1">Uncharacterized protein</fullName>
    </submittedName>
</protein>
<comment type="caution">
    <text evidence="1">The sequence shown here is derived from an EMBL/GenBank/DDBJ whole genome shotgun (WGS) entry which is preliminary data.</text>
</comment>
<evidence type="ECO:0000313" key="2">
    <source>
        <dbReference type="Proteomes" id="UP001276659"/>
    </source>
</evidence>